<dbReference type="PANTHER" id="PTHR38455">
    <property type="entry name" value="HYPOTHETICAL CYTOSOLIC PROTEIN"/>
    <property type="match status" value="1"/>
</dbReference>
<accession>A0A645B151</accession>
<gene>
    <name evidence="1" type="ORF">SDC9_105601</name>
</gene>
<comment type="caution">
    <text evidence="1">The sequence shown here is derived from an EMBL/GenBank/DDBJ whole genome shotgun (WGS) entry which is preliminary data.</text>
</comment>
<dbReference type="AlphaFoldDB" id="A0A645B151"/>
<sequence>MIAEFGLGDVVMMKKPHACGVNEWVIIRVGADVKIKCSHCGRIVMMDRVDFVRMGKKIISKREQPSEA</sequence>
<dbReference type="Pfam" id="PF06107">
    <property type="entry name" value="DUF951"/>
    <property type="match status" value="1"/>
</dbReference>
<dbReference type="PANTHER" id="PTHR38455:SF1">
    <property type="entry name" value="DUF951 DOMAIN-CONTAINING PROTEIN"/>
    <property type="match status" value="1"/>
</dbReference>
<dbReference type="InterPro" id="IPR009296">
    <property type="entry name" value="DUF951"/>
</dbReference>
<organism evidence="1">
    <name type="scientific">bioreactor metagenome</name>
    <dbReference type="NCBI Taxonomy" id="1076179"/>
    <lineage>
        <taxon>unclassified sequences</taxon>
        <taxon>metagenomes</taxon>
        <taxon>ecological metagenomes</taxon>
    </lineage>
</organism>
<reference evidence="1" key="1">
    <citation type="submission" date="2019-08" db="EMBL/GenBank/DDBJ databases">
        <authorList>
            <person name="Kucharzyk K."/>
            <person name="Murdoch R.W."/>
            <person name="Higgins S."/>
            <person name="Loffler F."/>
        </authorList>
    </citation>
    <scope>NUCLEOTIDE SEQUENCE</scope>
</reference>
<protein>
    <recommendedName>
        <fullName evidence="2">DUF951 domain-containing protein</fullName>
    </recommendedName>
</protein>
<evidence type="ECO:0008006" key="2">
    <source>
        <dbReference type="Google" id="ProtNLM"/>
    </source>
</evidence>
<proteinExistence type="predicted"/>
<dbReference type="EMBL" id="VSSQ01016943">
    <property type="protein sequence ID" value="MPM58768.1"/>
    <property type="molecule type" value="Genomic_DNA"/>
</dbReference>
<evidence type="ECO:0000313" key="1">
    <source>
        <dbReference type="EMBL" id="MPM58768.1"/>
    </source>
</evidence>
<dbReference type="PIRSF" id="PIRSF037263">
    <property type="entry name" value="DUF951_bac"/>
    <property type="match status" value="1"/>
</dbReference>
<name>A0A645B151_9ZZZZ</name>